<accession>A0ABQ5SIN4</accession>
<protein>
    <submittedName>
        <fullName evidence="2">Uncharacterized protein</fullName>
    </submittedName>
</protein>
<feature type="region of interest" description="Disordered" evidence="1">
    <location>
        <begin position="286"/>
        <end position="307"/>
    </location>
</feature>
<comment type="caution">
    <text evidence="2">The sequence shown here is derived from an EMBL/GenBank/DDBJ whole genome shotgun (WGS) entry which is preliminary data.</text>
</comment>
<gene>
    <name evidence="2" type="ORF">VaNZ11_014392</name>
</gene>
<evidence type="ECO:0000313" key="2">
    <source>
        <dbReference type="EMBL" id="GLI69760.1"/>
    </source>
</evidence>
<sequence length="481" mass="51451">MLASEFTDTGQKLEELQRTLTRSQALLAELECRYPKHVAEAECVTDCCEDEDEDDEVQEEESQSILESSSGLQNLKTKLTQWFRRTPSASVKKSEAALSSRRISFSRVNIAFPSEGTSPDTPALSGGLLPTSQQSRQQRSWPNSHHAVIPSTVRGMSVTASSLSLSMNNSTSTSLLGSGCTSPIQAPMTTPLLPKPQPEASTSGSNVSRRLSLGDVGHSRSLSRNNTLPAALQQQRRIIFRDTVWSTSPDTLAATALLPAVSSVVQNSHMSDAGAALAANHFPTEPMPIPPKATSRDGGVTSCNGSPMRNIRDRLLTDLQLSLLPPLQGANKAQRVLPSGGPTCTMLEQGVNNLHAKSFTLGGSTQVTRLGVTGVSMQGAGYEDTNRCTTASPNLRASSWHQFANQPVQFQRLIGIPEVEARRTASARKPNGRSNSSHSILQFVGASPAVLAAAAAREAANPIRRQSSNNVVFLTDTASRD</sequence>
<evidence type="ECO:0000256" key="1">
    <source>
        <dbReference type="SAM" id="MobiDB-lite"/>
    </source>
</evidence>
<name>A0ABQ5SIN4_9CHLO</name>
<evidence type="ECO:0000313" key="3">
    <source>
        <dbReference type="Proteomes" id="UP001165090"/>
    </source>
</evidence>
<dbReference type="EMBL" id="BSDZ01000086">
    <property type="protein sequence ID" value="GLI69760.1"/>
    <property type="molecule type" value="Genomic_DNA"/>
</dbReference>
<feature type="region of interest" description="Disordered" evidence="1">
    <location>
        <begin position="112"/>
        <end position="144"/>
    </location>
</feature>
<proteinExistence type="predicted"/>
<dbReference type="Proteomes" id="UP001165090">
    <property type="component" value="Unassembled WGS sequence"/>
</dbReference>
<reference evidence="2 3" key="1">
    <citation type="journal article" date="2023" name="IScience">
        <title>Expanded male sex-determining region conserved during the evolution of homothallism in the green alga Volvox.</title>
        <authorList>
            <person name="Yamamoto K."/>
            <person name="Matsuzaki R."/>
            <person name="Mahakham W."/>
            <person name="Heman W."/>
            <person name="Sekimoto H."/>
            <person name="Kawachi M."/>
            <person name="Minakuchi Y."/>
            <person name="Toyoda A."/>
            <person name="Nozaki H."/>
        </authorList>
    </citation>
    <scope>NUCLEOTIDE SEQUENCE [LARGE SCALE GENOMIC DNA]</scope>
    <source>
        <strain evidence="2 3">NIES-4468</strain>
    </source>
</reference>
<organism evidence="2 3">
    <name type="scientific">Volvox africanus</name>
    <dbReference type="NCBI Taxonomy" id="51714"/>
    <lineage>
        <taxon>Eukaryota</taxon>
        <taxon>Viridiplantae</taxon>
        <taxon>Chlorophyta</taxon>
        <taxon>core chlorophytes</taxon>
        <taxon>Chlorophyceae</taxon>
        <taxon>CS clade</taxon>
        <taxon>Chlamydomonadales</taxon>
        <taxon>Volvocaceae</taxon>
        <taxon>Volvox</taxon>
    </lineage>
</organism>
<keyword evidence="3" id="KW-1185">Reference proteome</keyword>
<feature type="region of interest" description="Disordered" evidence="1">
    <location>
        <begin position="184"/>
        <end position="228"/>
    </location>
</feature>
<feature type="compositionally biased region" description="Polar residues" evidence="1">
    <location>
        <begin position="130"/>
        <end position="143"/>
    </location>
</feature>
<feature type="compositionally biased region" description="Polar residues" evidence="1">
    <location>
        <begin position="199"/>
        <end position="209"/>
    </location>
</feature>